<proteinExistence type="predicted"/>
<dbReference type="STRING" id="290054.SAMN02745114_00402"/>
<protein>
    <recommendedName>
        <fullName evidence="3">Bacteriophage Mu Gp45 protein</fullName>
    </recommendedName>
</protein>
<evidence type="ECO:0008006" key="3">
    <source>
        <dbReference type="Google" id="ProtNLM"/>
    </source>
</evidence>
<gene>
    <name evidence="1" type="ORF">SAMN02745114_00402</name>
</gene>
<evidence type="ECO:0000313" key="2">
    <source>
        <dbReference type="Proteomes" id="UP000190657"/>
    </source>
</evidence>
<organism evidence="1 2">
    <name type="scientific">Eubacterium coprostanoligenes</name>
    <dbReference type="NCBI Taxonomy" id="290054"/>
    <lineage>
        <taxon>Bacteria</taxon>
        <taxon>Bacillati</taxon>
        <taxon>Bacillota</taxon>
        <taxon>Clostridia</taxon>
        <taxon>Eubacteriales</taxon>
        <taxon>Eubacteriaceae</taxon>
        <taxon>Eubacterium</taxon>
    </lineage>
</organism>
<dbReference type="Proteomes" id="UP000190657">
    <property type="component" value="Unassembled WGS sequence"/>
</dbReference>
<dbReference type="OrthoDB" id="1863725at2"/>
<evidence type="ECO:0000313" key="1">
    <source>
        <dbReference type="EMBL" id="SJZ39818.1"/>
    </source>
</evidence>
<keyword evidence="2" id="KW-1185">Reference proteome</keyword>
<name>A0A1T4KBJ0_9FIRM</name>
<sequence>MWMSKRIVATSEKEVAEKGKVTLSDNQLEAGATVTRRNIDSYAPYGYKSVPPVDEDVIMLESNDGAVVLGALSKDEDIESGEVKISSLGGAYIILKNNGDIVLNGLVIDSRGVIQNE</sequence>
<dbReference type="RefSeq" id="WP_078767901.1">
    <property type="nucleotide sequence ID" value="NZ_FUWW01000003.1"/>
</dbReference>
<reference evidence="1 2" key="1">
    <citation type="submission" date="2017-02" db="EMBL/GenBank/DDBJ databases">
        <authorList>
            <person name="Peterson S.W."/>
        </authorList>
    </citation>
    <scope>NUCLEOTIDE SEQUENCE [LARGE SCALE GENOMIC DNA]</scope>
    <source>
        <strain evidence="1 2">ATCC 51222</strain>
    </source>
</reference>
<dbReference type="AlphaFoldDB" id="A0A1T4KBJ0"/>
<accession>A0A1T4KBJ0</accession>
<dbReference type="EMBL" id="FUWW01000003">
    <property type="protein sequence ID" value="SJZ39818.1"/>
    <property type="molecule type" value="Genomic_DNA"/>
</dbReference>